<dbReference type="Proteomes" id="UP000664859">
    <property type="component" value="Unassembled WGS sequence"/>
</dbReference>
<evidence type="ECO:0000256" key="2">
    <source>
        <dbReference type="SAM" id="SignalP"/>
    </source>
</evidence>
<keyword evidence="2" id="KW-0732">Signal</keyword>
<feature type="compositionally biased region" description="Low complexity" evidence="1">
    <location>
        <begin position="143"/>
        <end position="166"/>
    </location>
</feature>
<accession>A0A836CLI6</accession>
<sequence length="188" mass="19617">MAPARQLLTAAAAALSAASCAAQWRHYGEGVAVFMNIVDRELAAAGAGGDADFDSIAIPCQQQINDCMADKDCKKCIEQRKKPEAEANVKPTCKGLLEFIQTLYPKKCDIMEGDTPLNYLNLCAIDALVPTQPCSKLEPDIKTPAPTAAPTTVAPSVAPSAAPTAPDTLQPSVAGSFAPTGAPVLFML</sequence>
<dbReference type="EMBL" id="JAFCMP010000046">
    <property type="protein sequence ID" value="KAG5189713.1"/>
    <property type="molecule type" value="Genomic_DNA"/>
</dbReference>
<evidence type="ECO:0000256" key="1">
    <source>
        <dbReference type="SAM" id="MobiDB-lite"/>
    </source>
</evidence>
<feature type="chain" id="PRO_5032947954" evidence="2">
    <location>
        <begin position="23"/>
        <end position="188"/>
    </location>
</feature>
<comment type="caution">
    <text evidence="3">The sequence shown here is derived from an EMBL/GenBank/DDBJ whole genome shotgun (WGS) entry which is preliminary data.</text>
</comment>
<organism evidence="3 4">
    <name type="scientific">Tribonema minus</name>
    <dbReference type="NCBI Taxonomy" id="303371"/>
    <lineage>
        <taxon>Eukaryota</taxon>
        <taxon>Sar</taxon>
        <taxon>Stramenopiles</taxon>
        <taxon>Ochrophyta</taxon>
        <taxon>PX clade</taxon>
        <taxon>Xanthophyceae</taxon>
        <taxon>Tribonematales</taxon>
        <taxon>Tribonemataceae</taxon>
        <taxon>Tribonema</taxon>
    </lineage>
</organism>
<keyword evidence="4" id="KW-1185">Reference proteome</keyword>
<protein>
    <submittedName>
        <fullName evidence="3">Uncharacterized protein</fullName>
    </submittedName>
</protein>
<dbReference type="AlphaFoldDB" id="A0A836CLI6"/>
<gene>
    <name evidence="3" type="ORF">JKP88DRAFT_262072</name>
</gene>
<dbReference type="PROSITE" id="PS51257">
    <property type="entry name" value="PROKAR_LIPOPROTEIN"/>
    <property type="match status" value="1"/>
</dbReference>
<proteinExistence type="predicted"/>
<evidence type="ECO:0000313" key="4">
    <source>
        <dbReference type="Proteomes" id="UP000664859"/>
    </source>
</evidence>
<feature type="signal peptide" evidence="2">
    <location>
        <begin position="1"/>
        <end position="22"/>
    </location>
</feature>
<name>A0A836CLI6_9STRA</name>
<reference evidence="3" key="1">
    <citation type="submission" date="2021-02" db="EMBL/GenBank/DDBJ databases">
        <title>First Annotated Genome of the Yellow-green Alga Tribonema minus.</title>
        <authorList>
            <person name="Mahan K.M."/>
        </authorList>
    </citation>
    <scope>NUCLEOTIDE SEQUENCE</scope>
    <source>
        <strain evidence="3">UTEX B ZZ1240</strain>
    </source>
</reference>
<feature type="region of interest" description="Disordered" evidence="1">
    <location>
        <begin position="139"/>
        <end position="167"/>
    </location>
</feature>
<evidence type="ECO:0000313" key="3">
    <source>
        <dbReference type="EMBL" id="KAG5189713.1"/>
    </source>
</evidence>